<keyword evidence="4" id="KW-0378">Hydrolase</keyword>
<comment type="caution">
    <text evidence="4">The sequence shown here is derived from an EMBL/GenBank/DDBJ whole genome shotgun (WGS) entry which is preliminary data.</text>
</comment>
<dbReference type="Gene3D" id="3.40.50.300">
    <property type="entry name" value="P-loop containing nucleotide triphosphate hydrolases"/>
    <property type="match status" value="1"/>
</dbReference>
<keyword evidence="5" id="KW-1185">Reference proteome</keyword>
<protein>
    <submittedName>
        <fullName evidence="4">P-loop containing nucleoside triphosphate hydrolase protein</fullName>
    </submittedName>
</protein>
<dbReference type="GO" id="GO:0016887">
    <property type="term" value="F:ATP hydrolysis activity"/>
    <property type="evidence" value="ECO:0007669"/>
    <property type="project" value="InterPro"/>
</dbReference>
<dbReference type="SUPFAM" id="SSF52540">
    <property type="entry name" value="P-loop containing nucleoside triphosphate hydrolases"/>
    <property type="match status" value="1"/>
</dbReference>
<evidence type="ECO:0000256" key="2">
    <source>
        <dbReference type="ARBA" id="ARBA00022840"/>
    </source>
</evidence>
<dbReference type="InterPro" id="IPR017871">
    <property type="entry name" value="ABC_transporter-like_CS"/>
</dbReference>
<dbReference type="InterPro" id="IPR003439">
    <property type="entry name" value="ABC_transporter-like_ATP-bd"/>
</dbReference>
<gene>
    <name evidence="4" type="ORF">EDD18DRAFT_1385607</name>
</gene>
<feature type="domain" description="ABC transporter" evidence="3">
    <location>
        <begin position="58"/>
        <end position="264"/>
    </location>
</feature>
<dbReference type="SUPFAM" id="SSF56317">
    <property type="entry name" value="Carbon-nitrogen hydrolase"/>
    <property type="match status" value="1"/>
</dbReference>
<dbReference type="Proteomes" id="UP001175228">
    <property type="component" value="Unassembled WGS sequence"/>
</dbReference>
<dbReference type="PROSITE" id="PS00211">
    <property type="entry name" value="ABC_TRANSPORTER_1"/>
    <property type="match status" value="1"/>
</dbReference>
<sequence>MPRAQVITCLIAHLEEAAAKSVKLVMFPETTFATFFPQYLITDEKELDSYFEVKDAKIRIVNSANVKPFFDKAAKMGVDIIIRYGEKNSEGTSYNTASYVSSGRVVLKYGSSTRMFWSVNQPFKDHSDTTNQLEKRYLSPSSELSGHLFFNMNYHFVIEKEITLSGGQRVRIALAQAMYWEAKCILLDDLLAAVDMHTVQHLVENCLSGSFVKGHTIILVTHQIGLCLPITSYIMELSHGKILQKGSVEQFKDQGVLHKVIDTDDQPFASDDNSEPSVTTAMNKAMNSITILSPVNLSSSLEVGNLSKWKLKPKAMSPGGHT</sequence>
<evidence type="ECO:0000313" key="4">
    <source>
        <dbReference type="EMBL" id="KAK0475959.1"/>
    </source>
</evidence>
<dbReference type="GO" id="GO:0042626">
    <property type="term" value="F:ATPase-coupled transmembrane transporter activity"/>
    <property type="evidence" value="ECO:0007669"/>
    <property type="project" value="TreeGrafter"/>
</dbReference>
<proteinExistence type="predicted"/>
<dbReference type="GO" id="GO:0016020">
    <property type="term" value="C:membrane"/>
    <property type="evidence" value="ECO:0007669"/>
    <property type="project" value="TreeGrafter"/>
</dbReference>
<dbReference type="EMBL" id="JAUEPU010000139">
    <property type="protein sequence ID" value="KAK0475959.1"/>
    <property type="molecule type" value="Genomic_DNA"/>
</dbReference>
<dbReference type="InterPro" id="IPR036526">
    <property type="entry name" value="C-N_Hydrolase_sf"/>
</dbReference>
<dbReference type="PANTHER" id="PTHR24223">
    <property type="entry name" value="ATP-BINDING CASSETTE SUB-FAMILY C"/>
    <property type="match status" value="1"/>
</dbReference>
<dbReference type="PANTHER" id="PTHR24223:SF415">
    <property type="entry name" value="FI20190P1"/>
    <property type="match status" value="1"/>
</dbReference>
<keyword evidence="1" id="KW-0547">Nucleotide-binding</keyword>
<evidence type="ECO:0000259" key="3">
    <source>
        <dbReference type="PROSITE" id="PS50893"/>
    </source>
</evidence>
<dbReference type="InterPro" id="IPR027417">
    <property type="entry name" value="P-loop_NTPase"/>
</dbReference>
<keyword evidence="2" id="KW-0067">ATP-binding</keyword>
<dbReference type="Gene3D" id="3.60.110.10">
    <property type="entry name" value="Carbon-nitrogen hydrolase"/>
    <property type="match status" value="1"/>
</dbReference>
<dbReference type="AlphaFoldDB" id="A0AA39P1T5"/>
<evidence type="ECO:0000256" key="1">
    <source>
        <dbReference type="ARBA" id="ARBA00022741"/>
    </source>
</evidence>
<reference evidence="4" key="1">
    <citation type="submission" date="2023-06" db="EMBL/GenBank/DDBJ databases">
        <authorList>
            <consortium name="Lawrence Berkeley National Laboratory"/>
            <person name="Ahrendt S."/>
            <person name="Sahu N."/>
            <person name="Indic B."/>
            <person name="Wong-Bajracharya J."/>
            <person name="Merenyi Z."/>
            <person name="Ke H.-M."/>
            <person name="Monk M."/>
            <person name="Kocsube S."/>
            <person name="Drula E."/>
            <person name="Lipzen A."/>
            <person name="Balint B."/>
            <person name="Henrissat B."/>
            <person name="Andreopoulos B."/>
            <person name="Martin F.M."/>
            <person name="Harder C.B."/>
            <person name="Rigling D."/>
            <person name="Ford K.L."/>
            <person name="Foster G.D."/>
            <person name="Pangilinan J."/>
            <person name="Papanicolaou A."/>
            <person name="Barry K."/>
            <person name="LaButti K."/>
            <person name="Viragh M."/>
            <person name="Koriabine M."/>
            <person name="Yan M."/>
            <person name="Riley R."/>
            <person name="Champramary S."/>
            <person name="Plett K.L."/>
            <person name="Tsai I.J."/>
            <person name="Slot J."/>
            <person name="Sipos G."/>
            <person name="Plett J."/>
            <person name="Nagy L.G."/>
            <person name="Grigoriev I.V."/>
        </authorList>
    </citation>
    <scope>NUCLEOTIDE SEQUENCE</scope>
    <source>
        <strain evidence="4">HWK02</strain>
    </source>
</reference>
<dbReference type="GO" id="GO:0005524">
    <property type="term" value="F:ATP binding"/>
    <property type="evidence" value="ECO:0007669"/>
    <property type="project" value="UniProtKB-KW"/>
</dbReference>
<accession>A0AA39P1T5</accession>
<dbReference type="PROSITE" id="PS50893">
    <property type="entry name" value="ABC_TRANSPORTER_2"/>
    <property type="match status" value="1"/>
</dbReference>
<organism evidence="4 5">
    <name type="scientific">Armillaria luteobubalina</name>
    <dbReference type="NCBI Taxonomy" id="153913"/>
    <lineage>
        <taxon>Eukaryota</taxon>
        <taxon>Fungi</taxon>
        <taxon>Dikarya</taxon>
        <taxon>Basidiomycota</taxon>
        <taxon>Agaricomycotina</taxon>
        <taxon>Agaricomycetes</taxon>
        <taxon>Agaricomycetidae</taxon>
        <taxon>Agaricales</taxon>
        <taxon>Marasmiineae</taxon>
        <taxon>Physalacriaceae</taxon>
        <taxon>Armillaria</taxon>
    </lineage>
</organism>
<name>A0AA39P1T5_9AGAR</name>
<evidence type="ECO:0000313" key="5">
    <source>
        <dbReference type="Proteomes" id="UP001175228"/>
    </source>
</evidence>
<dbReference type="InterPro" id="IPR050173">
    <property type="entry name" value="ABC_transporter_C-like"/>
</dbReference>